<gene>
    <name evidence="10" type="ORF">DLM86_16370</name>
</gene>
<feature type="transmembrane region" description="Helical" evidence="8">
    <location>
        <begin position="53"/>
        <end position="72"/>
    </location>
</feature>
<keyword evidence="8" id="KW-1133">Transmembrane helix</keyword>
<keyword evidence="6" id="KW-0067">ATP-binding</keyword>
<dbReference type="Gene3D" id="1.20.5.1930">
    <property type="match status" value="1"/>
</dbReference>
<organism evidence="10 11">
    <name type="scientific">Paenibacillus flagellatus</name>
    <dbReference type="NCBI Taxonomy" id="2211139"/>
    <lineage>
        <taxon>Bacteria</taxon>
        <taxon>Bacillati</taxon>
        <taxon>Bacillota</taxon>
        <taxon>Bacilli</taxon>
        <taxon>Bacillales</taxon>
        <taxon>Paenibacillaceae</taxon>
        <taxon>Paenibacillus</taxon>
    </lineage>
</organism>
<dbReference type="GO" id="GO:0000155">
    <property type="term" value="F:phosphorelay sensor kinase activity"/>
    <property type="evidence" value="ECO:0007669"/>
    <property type="project" value="InterPro"/>
</dbReference>
<dbReference type="PANTHER" id="PTHR24421">
    <property type="entry name" value="NITRATE/NITRITE SENSOR PROTEIN NARX-RELATED"/>
    <property type="match status" value="1"/>
</dbReference>
<dbReference type="InterPro" id="IPR050482">
    <property type="entry name" value="Sensor_HK_TwoCompSys"/>
</dbReference>
<evidence type="ECO:0000313" key="11">
    <source>
        <dbReference type="Proteomes" id="UP000247476"/>
    </source>
</evidence>
<evidence type="ECO:0000256" key="2">
    <source>
        <dbReference type="ARBA" id="ARBA00012438"/>
    </source>
</evidence>
<dbReference type="Proteomes" id="UP000247476">
    <property type="component" value="Unassembled WGS sequence"/>
</dbReference>
<evidence type="ECO:0000313" key="10">
    <source>
        <dbReference type="EMBL" id="PYI53359.1"/>
    </source>
</evidence>
<protein>
    <recommendedName>
        <fullName evidence="2">histidine kinase</fullName>
        <ecNumber evidence="2">2.7.13.3</ecNumber>
    </recommendedName>
</protein>
<evidence type="ECO:0000256" key="6">
    <source>
        <dbReference type="ARBA" id="ARBA00022840"/>
    </source>
</evidence>
<dbReference type="GO" id="GO:0016020">
    <property type="term" value="C:membrane"/>
    <property type="evidence" value="ECO:0007669"/>
    <property type="project" value="InterPro"/>
</dbReference>
<dbReference type="CDD" id="cd16917">
    <property type="entry name" value="HATPase_UhpB-NarQ-NarX-like"/>
    <property type="match status" value="1"/>
</dbReference>
<keyword evidence="8" id="KW-0812">Transmembrane</keyword>
<dbReference type="RefSeq" id="WP_110841132.1">
    <property type="nucleotide sequence ID" value="NZ_QJVJ01000007.1"/>
</dbReference>
<dbReference type="InterPro" id="IPR011712">
    <property type="entry name" value="Sig_transdc_His_kin_sub3_dim/P"/>
</dbReference>
<evidence type="ECO:0000256" key="5">
    <source>
        <dbReference type="ARBA" id="ARBA00022777"/>
    </source>
</evidence>
<dbReference type="Gene3D" id="3.30.565.10">
    <property type="entry name" value="Histidine kinase-like ATPase, C-terminal domain"/>
    <property type="match status" value="1"/>
</dbReference>
<evidence type="ECO:0000256" key="4">
    <source>
        <dbReference type="ARBA" id="ARBA00022741"/>
    </source>
</evidence>
<keyword evidence="11" id="KW-1185">Reference proteome</keyword>
<keyword evidence="4" id="KW-0547">Nucleotide-binding</keyword>
<dbReference type="Pfam" id="PF02518">
    <property type="entry name" value="HATPase_c"/>
    <property type="match status" value="1"/>
</dbReference>
<feature type="transmembrane region" description="Helical" evidence="8">
    <location>
        <begin position="30"/>
        <end position="47"/>
    </location>
</feature>
<accession>A0A2V5K2D0</accession>
<keyword evidence="5 10" id="KW-0418">Kinase</keyword>
<comment type="caution">
    <text evidence="10">The sequence shown here is derived from an EMBL/GenBank/DDBJ whole genome shotgun (WGS) entry which is preliminary data.</text>
</comment>
<dbReference type="InterPro" id="IPR036890">
    <property type="entry name" value="HATPase_C_sf"/>
</dbReference>
<reference evidence="10 11" key="1">
    <citation type="submission" date="2018-05" db="EMBL/GenBank/DDBJ databases">
        <title>Paenibacillus flagellatus sp. nov., isolated from selenium mineral soil.</title>
        <authorList>
            <person name="Dai X."/>
        </authorList>
    </citation>
    <scope>NUCLEOTIDE SEQUENCE [LARGE SCALE GENOMIC DNA]</scope>
    <source>
        <strain evidence="10 11">DXL2</strain>
    </source>
</reference>
<evidence type="ECO:0000256" key="3">
    <source>
        <dbReference type="ARBA" id="ARBA00022679"/>
    </source>
</evidence>
<dbReference type="SMART" id="SM00387">
    <property type="entry name" value="HATPase_c"/>
    <property type="match status" value="1"/>
</dbReference>
<dbReference type="EMBL" id="QJVJ01000007">
    <property type="protein sequence ID" value="PYI53359.1"/>
    <property type="molecule type" value="Genomic_DNA"/>
</dbReference>
<dbReference type="SUPFAM" id="SSF55874">
    <property type="entry name" value="ATPase domain of HSP90 chaperone/DNA topoisomerase II/histidine kinase"/>
    <property type="match status" value="1"/>
</dbReference>
<keyword evidence="8" id="KW-0472">Membrane</keyword>
<dbReference type="GO" id="GO:0046983">
    <property type="term" value="F:protein dimerization activity"/>
    <property type="evidence" value="ECO:0007669"/>
    <property type="project" value="InterPro"/>
</dbReference>
<dbReference type="EC" id="2.7.13.3" evidence="2"/>
<feature type="transmembrane region" description="Helical" evidence="8">
    <location>
        <begin position="151"/>
        <end position="173"/>
    </location>
</feature>
<comment type="catalytic activity">
    <reaction evidence="1">
        <text>ATP + protein L-histidine = ADP + protein N-phospho-L-histidine.</text>
        <dbReference type="EC" id="2.7.13.3"/>
    </reaction>
</comment>
<dbReference type="InterPro" id="IPR003594">
    <property type="entry name" value="HATPase_dom"/>
</dbReference>
<name>A0A2V5K2D0_9BACL</name>
<sequence length="407" mass="45163">MKSNSKNGPNERFRDVPAAVDVLSSTRTPILIWVALVYLAALILQYASASALLPSLLFTGMVVIHVGLYWFAHLIVATRPWLYFMLQGLIVYFSAYLLPGGSPAILLGLLPVLAGQGIGIYYKRAKAIVLTVFLYALSCLALIVLGRSVELAFLLPLFTLMLVVVGSYARLFFHQVEARVRTQAFLQELEVAHRQVEELTLTTERQRMARDLHDTLAQGLSGLIMQLEAINAHLDRGNSNRAREIVHQSMQRAREALSDARRAIDNLRDKSASAIDFSDAIREEVRRFVHATGISIDSDIDPTYSISLTVMEHSRHMITECLTNIARHAEADHVRVSVKVDKDALRVGIEDNGKGFATELIGKQPGHYGLLGLYERARLIGGKLEIVSRPRQGTSATFTIPLRGEPI</sequence>
<evidence type="ECO:0000256" key="7">
    <source>
        <dbReference type="ARBA" id="ARBA00023012"/>
    </source>
</evidence>
<dbReference type="GO" id="GO:0005524">
    <property type="term" value="F:ATP binding"/>
    <property type="evidence" value="ECO:0007669"/>
    <property type="project" value="UniProtKB-KW"/>
</dbReference>
<keyword evidence="7" id="KW-0902">Two-component regulatory system</keyword>
<evidence type="ECO:0000256" key="1">
    <source>
        <dbReference type="ARBA" id="ARBA00000085"/>
    </source>
</evidence>
<dbReference type="PROSITE" id="PS50109">
    <property type="entry name" value="HIS_KIN"/>
    <property type="match status" value="1"/>
</dbReference>
<proteinExistence type="predicted"/>
<evidence type="ECO:0000256" key="8">
    <source>
        <dbReference type="SAM" id="Phobius"/>
    </source>
</evidence>
<keyword evidence="3" id="KW-0808">Transferase</keyword>
<dbReference type="PANTHER" id="PTHR24421:SF55">
    <property type="entry name" value="SENSOR HISTIDINE KINASE YDFH"/>
    <property type="match status" value="1"/>
</dbReference>
<dbReference type="AlphaFoldDB" id="A0A2V5K2D0"/>
<dbReference type="InterPro" id="IPR005467">
    <property type="entry name" value="His_kinase_dom"/>
</dbReference>
<dbReference type="Pfam" id="PF07730">
    <property type="entry name" value="HisKA_3"/>
    <property type="match status" value="1"/>
</dbReference>
<feature type="domain" description="Histidine kinase" evidence="9">
    <location>
        <begin position="211"/>
        <end position="404"/>
    </location>
</feature>
<evidence type="ECO:0000259" key="9">
    <source>
        <dbReference type="PROSITE" id="PS50109"/>
    </source>
</evidence>
<feature type="transmembrane region" description="Helical" evidence="8">
    <location>
        <begin position="127"/>
        <end position="145"/>
    </location>
</feature>
<dbReference type="OrthoDB" id="9781904at2"/>